<organism evidence="6 7">
    <name type="scientific">Acetobacter conturbans</name>
    <dbReference type="NCBI Taxonomy" id="1737472"/>
    <lineage>
        <taxon>Bacteria</taxon>
        <taxon>Pseudomonadati</taxon>
        <taxon>Pseudomonadota</taxon>
        <taxon>Alphaproteobacteria</taxon>
        <taxon>Acetobacterales</taxon>
        <taxon>Acetobacteraceae</taxon>
        <taxon>Acetobacter</taxon>
    </lineage>
</organism>
<accession>A0ABX0JYM0</accession>
<keyword evidence="7" id="KW-1185">Reference proteome</keyword>
<dbReference type="SUPFAM" id="SSF111369">
    <property type="entry name" value="HlyD-like secretion proteins"/>
    <property type="match status" value="1"/>
</dbReference>
<keyword evidence="2" id="KW-0813">Transport</keyword>
<evidence type="ECO:0000256" key="1">
    <source>
        <dbReference type="ARBA" id="ARBA00009477"/>
    </source>
</evidence>
<evidence type="ECO:0000313" key="7">
    <source>
        <dbReference type="Proteomes" id="UP000631653"/>
    </source>
</evidence>
<evidence type="ECO:0000259" key="5">
    <source>
        <dbReference type="Pfam" id="PF25975"/>
    </source>
</evidence>
<dbReference type="EMBL" id="WOSY01000006">
    <property type="protein sequence ID" value="NHN88607.1"/>
    <property type="molecule type" value="Genomic_DNA"/>
</dbReference>
<dbReference type="Pfam" id="PF25954">
    <property type="entry name" value="Beta-barrel_RND_2"/>
    <property type="match status" value="1"/>
</dbReference>
<dbReference type="InterPro" id="IPR006143">
    <property type="entry name" value="RND_pump_MFP"/>
</dbReference>
<dbReference type="NCBIfam" id="TIGR01730">
    <property type="entry name" value="RND_mfp"/>
    <property type="match status" value="1"/>
</dbReference>
<dbReference type="RefSeq" id="WP_173569907.1">
    <property type="nucleotide sequence ID" value="NZ_WOSY01000006.1"/>
</dbReference>
<evidence type="ECO:0000259" key="4">
    <source>
        <dbReference type="Pfam" id="PF25954"/>
    </source>
</evidence>
<evidence type="ECO:0000256" key="3">
    <source>
        <dbReference type="SAM" id="Coils"/>
    </source>
</evidence>
<protein>
    <submittedName>
        <fullName evidence="6">Efflux RND transporter periplasmic adaptor subunit</fullName>
    </submittedName>
</protein>
<evidence type="ECO:0000313" key="6">
    <source>
        <dbReference type="EMBL" id="NHN88607.1"/>
    </source>
</evidence>
<dbReference type="PANTHER" id="PTHR30097">
    <property type="entry name" value="CATION EFFLUX SYSTEM PROTEIN CUSB"/>
    <property type="match status" value="1"/>
</dbReference>
<keyword evidence="3" id="KW-0175">Coiled coil</keyword>
<feature type="domain" description="CusB-like beta-barrel" evidence="4">
    <location>
        <begin position="224"/>
        <end position="298"/>
    </location>
</feature>
<feature type="domain" description="CzcB-like C-terminal circularly permuted SH3-like" evidence="5">
    <location>
        <begin position="304"/>
        <end position="365"/>
    </location>
</feature>
<proteinExistence type="inferred from homology"/>
<dbReference type="Proteomes" id="UP000631653">
    <property type="component" value="Unassembled WGS sequence"/>
</dbReference>
<dbReference type="Gene3D" id="2.40.420.20">
    <property type="match status" value="1"/>
</dbReference>
<dbReference type="PANTHER" id="PTHR30097:SF4">
    <property type="entry name" value="SLR6042 PROTEIN"/>
    <property type="match status" value="1"/>
</dbReference>
<dbReference type="Pfam" id="PF25975">
    <property type="entry name" value="CzcB_C"/>
    <property type="match status" value="1"/>
</dbReference>
<dbReference type="Gene3D" id="2.40.50.100">
    <property type="match status" value="1"/>
</dbReference>
<dbReference type="InterPro" id="IPR058649">
    <property type="entry name" value="CzcB_C"/>
</dbReference>
<evidence type="ECO:0000256" key="2">
    <source>
        <dbReference type="ARBA" id="ARBA00022448"/>
    </source>
</evidence>
<dbReference type="InterPro" id="IPR051909">
    <property type="entry name" value="MFP_Cation_Efflux"/>
</dbReference>
<feature type="coiled-coil region" evidence="3">
    <location>
        <begin position="100"/>
        <end position="127"/>
    </location>
</feature>
<dbReference type="Gene3D" id="2.40.30.170">
    <property type="match status" value="1"/>
</dbReference>
<name>A0ABX0JYM0_9PROT</name>
<comment type="caution">
    <text evidence="6">The sequence shown here is derived from an EMBL/GenBank/DDBJ whole genome shotgun (WGS) entry which is preliminary data.</text>
</comment>
<gene>
    <name evidence="6" type="ORF">GOB81_08190</name>
</gene>
<dbReference type="InterPro" id="IPR058792">
    <property type="entry name" value="Beta-barrel_RND_2"/>
</dbReference>
<comment type="similarity">
    <text evidence="1">Belongs to the membrane fusion protein (MFP) (TC 8.A.1) family.</text>
</comment>
<reference evidence="6 7" key="1">
    <citation type="journal article" date="2020" name="Int. J. Syst. Evol. Microbiol.">
        <title>Novel acetic acid bacteria from cider fermentations: Acetobacter conturbans sp. nov. and Acetobacter fallax sp. nov.</title>
        <authorList>
            <person name="Sombolestani A.S."/>
            <person name="Cleenwerck I."/>
            <person name="Cnockaert M."/>
            <person name="Borremans W."/>
            <person name="Wieme A.D."/>
            <person name="De Vuyst L."/>
            <person name="Vandamme P."/>
        </authorList>
    </citation>
    <scope>NUCLEOTIDE SEQUENCE [LARGE SCALE GENOMIC DNA]</scope>
    <source>
        <strain evidence="6 7">LMG 1627</strain>
    </source>
</reference>
<sequence length="377" mass="39811">MALILTGCGTGLAMAEDQPISAAPIHLSHTAADNAGLSTTIARQGTLKAVLQVVTRVMPNETRVVHIHPAGSGKVLDVPARPGMRVREGDVLVRYQDHSLHVAYQQKAELKAALEAAQAAVAEAQASYSRGRQLAGQSLSAGEVHRRAAVLAEAEANLRARQTDVSTLRHRFEQEFRSVSEEITGDEISSLVAPVNGMVERVDTAVASDIFPALDVATVADLSSVWLVSDVSPDAAANLRIGNPQMTMLGKTQLRSRIDSINGEADPRTGLVRVISHIANPDGRLIPGSVLDATLETQEAAQGIVVPSEAVVSINGQHIVFVQQEVESYRPVPVTVALDNGSETVLSSGLKGGESVITHGTFTLKSIILLAGMSDDD</sequence>